<dbReference type="SMART" id="SM00829">
    <property type="entry name" value="PKS_ER"/>
    <property type="match status" value="1"/>
</dbReference>
<dbReference type="RefSeq" id="WP_083364065.1">
    <property type="nucleotide sequence ID" value="NZ_LT629742.1"/>
</dbReference>
<evidence type="ECO:0000313" key="2">
    <source>
        <dbReference type="EMBL" id="SDS80250.1"/>
    </source>
</evidence>
<dbReference type="Proteomes" id="UP000181956">
    <property type="component" value="Chromosome I"/>
</dbReference>
<protein>
    <submittedName>
        <fullName evidence="2">NADPH:quinone reductase</fullName>
    </submittedName>
</protein>
<name>A0A1H1V6K6_9MICO</name>
<dbReference type="OrthoDB" id="3175656at2"/>
<sequence>MPSIVQCHEFGGPEVLRVVECADAPLGPGEVRYDVGAFALNRADLMFLRGEHYTIPSFPSRIGQEAAGVVTELGEGVTAFQLGDRVTALPFFTSTHGVQGTSAVTPAEYLTRVPAALDLEQGTAIWMQYLTSWFAFVEVARLRPDDTVLITAAASSAGLGALQIARLLGVRAIATVRSAAKADLVRAQGADAVVVTGRDDLSAAVRDVSGGAGIAASFDPIGGRSLFDYADLLAEGATVLAYGTLSDEQPSVPVAAMVRANAVFHPYSMFNHMREPGQRARAVAAISAALETGRLAPIIDRVFDFHELIDAYRYMESNAQNGKIVVRGESLHATQG</sequence>
<evidence type="ECO:0000259" key="1">
    <source>
        <dbReference type="SMART" id="SM00829"/>
    </source>
</evidence>
<dbReference type="Gene3D" id="3.90.180.10">
    <property type="entry name" value="Medium-chain alcohol dehydrogenases, catalytic domain"/>
    <property type="match status" value="1"/>
</dbReference>
<gene>
    <name evidence="2" type="ORF">SAMN04489834_2184</name>
</gene>
<reference evidence="3" key="1">
    <citation type="submission" date="2016-10" db="EMBL/GenBank/DDBJ databases">
        <authorList>
            <person name="Varghese N."/>
            <person name="Submissions S."/>
        </authorList>
    </citation>
    <scope>NUCLEOTIDE SEQUENCE [LARGE SCALE GENOMIC DNA]</scope>
    <source>
        <strain evidence="3">DSM 21772</strain>
    </source>
</reference>
<dbReference type="InterPro" id="IPR036291">
    <property type="entry name" value="NAD(P)-bd_dom_sf"/>
</dbReference>
<accession>A0A1H1V6K6</accession>
<dbReference type="Gene3D" id="3.40.50.720">
    <property type="entry name" value="NAD(P)-binding Rossmann-like Domain"/>
    <property type="match status" value="1"/>
</dbReference>
<dbReference type="InterPro" id="IPR051397">
    <property type="entry name" value="Zn-ADH-like_protein"/>
</dbReference>
<dbReference type="SUPFAM" id="SSF51735">
    <property type="entry name" value="NAD(P)-binding Rossmann-fold domains"/>
    <property type="match status" value="1"/>
</dbReference>
<dbReference type="AlphaFoldDB" id="A0A1H1V6K6"/>
<keyword evidence="3" id="KW-1185">Reference proteome</keyword>
<dbReference type="Pfam" id="PF13602">
    <property type="entry name" value="ADH_zinc_N_2"/>
    <property type="match status" value="1"/>
</dbReference>
<dbReference type="InterPro" id="IPR013154">
    <property type="entry name" value="ADH-like_N"/>
</dbReference>
<dbReference type="PANTHER" id="PTHR43677">
    <property type="entry name" value="SHORT-CHAIN DEHYDROGENASE/REDUCTASE"/>
    <property type="match status" value="1"/>
</dbReference>
<dbReference type="InterPro" id="IPR011032">
    <property type="entry name" value="GroES-like_sf"/>
</dbReference>
<dbReference type="STRING" id="412690.SAMN04489834_2184"/>
<proteinExistence type="predicted"/>
<evidence type="ECO:0000313" key="3">
    <source>
        <dbReference type="Proteomes" id="UP000181956"/>
    </source>
</evidence>
<dbReference type="PANTHER" id="PTHR43677:SF4">
    <property type="entry name" value="QUINONE OXIDOREDUCTASE-LIKE PROTEIN 2"/>
    <property type="match status" value="1"/>
</dbReference>
<dbReference type="Pfam" id="PF08240">
    <property type="entry name" value="ADH_N"/>
    <property type="match status" value="1"/>
</dbReference>
<dbReference type="InterPro" id="IPR020843">
    <property type="entry name" value="ER"/>
</dbReference>
<organism evidence="2 3">
    <name type="scientific">Microterricola viridarii</name>
    <dbReference type="NCBI Taxonomy" id="412690"/>
    <lineage>
        <taxon>Bacteria</taxon>
        <taxon>Bacillati</taxon>
        <taxon>Actinomycetota</taxon>
        <taxon>Actinomycetes</taxon>
        <taxon>Micrococcales</taxon>
        <taxon>Microbacteriaceae</taxon>
        <taxon>Microterricola</taxon>
    </lineage>
</organism>
<dbReference type="GO" id="GO:0016491">
    <property type="term" value="F:oxidoreductase activity"/>
    <property type="evidence" value="ECO:0007669"/>
    <property type="project" value="InterPro"/>
</dbReference>
<dbReference type="CDD" id="cd08268">
    <property type="entry name" value="MDR2"/>
    <property type="match status" value="1"/>
</dbReference>
<dbReference type="EMBL" id="LT629742">
    <property type="protein sequence ID" value="SDS80250.1"/>
    <property type="molecule type" value="Genomic_DNA"/>
</dbReference>
<dbReference type="SUPFAM" id="SSF50129">
    <property type="entry name" value="GroES-like"/>
    <property type="match status" value="1"/>
</dbReference>
<feature type="domain" description="Enoyl reductase (ER)" evidence="1">
    <location>
        <begin position="11"/>
        <end position="326"/>
    </location>
</feature>